<dbReference type="Pfam" id="PF13411">
    <property type="entry name" value="MerR_1"/>
    <property type="match status" value="1"/>
</dbReference>
<keyword evidence="5" id="KW-1185">Reference proteome</keyword>
<dbReference type="Gene3D" id="1.10.1660.10">
    <property type="match status" value="1"/>
</dbReference>
<proteinExistence type="predicted"/>
<feature type="coiled-coil region" evidence="2">
    <location>
        <begin position="96"/>
        <end position="123"/>
    </location>
</feature>
<dbReference type="GO" id="GO:0003677">
    <property type="term" value="F:DNA binding"/>
    <property type="evidence" value="ECO:0007669"/>
    <property type="project" value="UniProtKB-KW"/>
</dbReference>
<dbReference type="OrthoDB" id="1894615at2"/>
<dbReference type="InterPro" id="IPR047057">
    <property type="entry name" value="MerR_fam"/>
</dbReference>
<organism evidence="4 5">
    <name type="scientific">Paenibacillus sambharensis</name>
    <dbReference type="NCBI Taxonomy" id="1803190"/>
    <lineage>
        <taxon>Bacteria</taxon>
        <taxon>Bacillati</taxon>
        <taxon>Bacillota</taxon>
        <taxon>Bacilli</taxon>
        <taxon>Bacillales</taxon>
        <taxon>Paenibacillaceae</taxon>
        <taxon>Paenibacillus</taxon>
    </lineage>
</organism>
<dbReference type="PANTHER" id="PTHR30204">
    <property type="entry name" value="REDOX-CYCLING DRUG-SENSING TRANSCRIPTIONAL ACTIVATOR SOXR"/>
    <property type="match status" value="1"/>
</dbReference>
<dbReference type="AlphaFoldDB" id="A0A2W1L939"/>
<keyword evidence="2" id="KW-0175">Coiled coil</keyword>
<dbReference type="SUPFAM" id="SSF46955">
    <property type="entry name" value="Putative DNA-binding domain"/>
    <property type="match status" value="1"/>
</dbReference>
<evidence type="ECO:0000256" key="1">
    <source>
        <dbReference type="ARBA" id="ARBA00023125"/>
    </source>
</evidence>
<dbReference type="EMBL" id="QKRB01000036">
    <property type="protein sequence ID" value="PZD96708.1"/>
    <property type="molecule type" value="Genomic_DNA"/>
</dbReference>
<dbReference type="InterPro" id="IPR000551">
    <property type="entry name" value="MerR-type_HTH_dom"/>
</dbReference>
<dbReference type="GO" id="GO:0003700">
    <property type="term" value="F:DNA-binding transcription factor activity"/>
    <property type="evidence" value="ECO:0007669"/>
    <property type="project" value="InterPro"/>
</dbReference>
<evidence type="ECO:0000313" key="5">
    <source>
        <dbReference type="Proteomes" id="UP000249522"/>
    </source>
</evidence>
<evidence type="ECO:0000256" key="2">
    <source>
        <dbReference type="SAM" id="Coils"/>
    </source>
</evidence>
<dbReference type="PROSITE" id="PS50937">
    <property type="entry name" value="HTH_MERR_2"/>
    <property type="match status" value="1"/>
</dbReference>
<accession>A0A2W1L939</accession>
<dbReference type="PANTHER" id="PTHR30204:SF90">
    <property type="entry name" value="HTH-TYPE TRANSCRIPTIONAL ACTIVATOR MTA"/>
    <property type="match status" value="1"/>
</dbReference>
<sequence length="265" mass="30026">MNNTTKEMKNETYSIGEFASKTGVPIRTLHYYDETGVFRPAKRPGSGHRIYTTQDISALQQVLSLKFLGFSLEQIRQTLYHSGRTVSLSETLRLHRQALEARKAEIEASLQAVNRTLKVLDEEGEADSTLLFSLIRNIQLEKQQREWLEQQISLPPGSKLNSTTQEQLDKQFVQLVKEIRRLTGRPYEDPETAKLVKDYMQLIHELVGREGTLALTEVPQDEIDKLEGMFHTPYSDEETAWMQGAIAHYAAEHGLTPGEGGGPVE</sequence>
<comment type="caution">
    <text evidence="4">The sequence shown here is derived from an EMBL/GenBank/DDBJ whole genome shotgun (WGS) entry which is preliminary data.</text>
</comment>
<protein>
    <submittedName>
        <fullName evidence="4">MerR family transcriptional regulator</fullName>
    </submittedName>
</protein>
<keyword evidence="1" id="KW-0238">DNA-binding</keyword>
<dbReference type="Proteomes" id="UP000249522">
    <property type="component" value="Unassembled WGS sequence"/>
</dbReference>
<reference evidence="4 5" key="1">
    <citation type="submission" date="2018-06" db="EMBL/GenBank/DDBJ databases">
        <title>Paenibacillus imtechensis sp. nov.</title>
        <authorList>
            <person name="Pinnaka A.K."/>
            <person name="Singh H."/>
            <person name="Kaur M."/>
        </authorList>
    </citation>
    <scope>NUCLEOTIDE SEQUENCE [LARGE SCALE GENOMIC DNA]</scope>
    <source>
        <strain evidence="4 5">SMB1</strain>
    </source>
</reference>
<dbReference type="InterPro" id="IPR009061">
    <property type="entry name" value="DNA-bd_dom_put_sf"/>
</dbReference>
<evidence type="ECO:0000259" key="3">
    <source>
        <dbReference type="PROSITE" id="PS50937"/>
    </source>
</evidence>
<feature type="domain" description="HTH merR-type" evidence="3">
    <location>
        <begin position="12"/>
        <end position="81"/>
    </location>
</feature>
<dbReference type="CDD" id="cd01106">
    <property type="entry name" value="HTH_TipAL-Mta"/>
    <property type="match status" value="1"/>
</dbReference>
<name>A0A2W1L939_9BACL</name>
<gene>
    <name evidence="4" type="ORF">DNH61_05775</name>
</gene>
<dbReference type="Gene3D" id="6.10.250.360">
    <property type="match status" value="1"/>
</dbReference>
<dbReference type="RefSeq" id="WP_111145719.1">
    <property type="nucleotide sequence ID" value="NZ_QKRB01000036.1"/>
</dbReference>
<dbReference type="SMART" id="SM00422">
    <property type="entry name" value="HTH_MERR"/>
    <property type="match status" value="1"/>
</dbReference>
<evidence type="ECO:0000313" key="4">
    <source>
        <dbReference type="EMBL" id="PZD96708.1"/>
    </source>
</evidence>